<dbReference type="HOGENOM" id="CLU_000288_115_1_1"/>
<keyword evidence="17" id="KW-1185">Reference proteome</keyword>
<keyword evidence="6 12" id="KW-0547">Nucleotide-binding</keyword>
<evidence type="ECO:0000256" key="5">
    <source>
        <dbReference type="ARBA" id="ARBA00022729"/>
    </source>
</evidence>
<dbReference type="EMBL" id="CM000784">
    <property type="protein sequence ID" value="AQK89958.1"/>
    <property type="molecule type" value="Genomic_DNA"/>
</dbReference>
<evidence type="ECO:0000256" key="4">
    <source>
        <dbReference type="ARBA" id="ARBA00022692"/>
    </source>
</evidence>
<reference evidence="15" key="2">
    <citation type="submission" date="2015-12" db="EMBL/GenBank/DDBJ databases">
        <title>Update maize B73 reference genome by single molecule sequencing technologies.</title>
        <authorList>
            <consortium name="Maize Genome Sequencing Project"/>
            <person name="Ware D."/>
        </authorList>
    </citation>
    <scope>NUCLEOTIDE SEQUENCE</scope>
    <source>
        <tissue evidence="15">Seedling</tissue>
    </source>
</reference>
<evidence type="ECO:0000256" key="9">
    <source>
        <dbReference type="ARBA" id="ARBA00022989"/>
    </source>
</evidence>
<dbReference type="EnsemblPlants" id="Zm00001eb334630_T013">
    <property type="protein sequence ID" value="Zm00001eb334630_P013"/>
    <property type="gene ID" value="Zm00001eb334630"/>
</dbReference>
<reference evidence="16" key="4">
    <citation type="submission" date="2021-05" db="UniProtKB">
        <authorList>
            <consortium name="EnsemblPlants"/>
        </authorList>
    </citation>
    <scope>IDENTIFICATION</scope>
    <source>
        <strain evidence="16">cv. B73</strain>
    </source>
</reference>
<dbReference type="GO" id="GO:0030247">
    <property type="term" value="F:polysaccharide binding"/>
    <property type="evidence" value="ECO:0007669"/>
    <property type="project" value="InterPro"/>
</dbReference>
<gene>
    <name evidence="16" type="primary">LOC100193171</name>
    <name evidence="15" type="ORF">ZEAMMB73_Zm00001d008485</name>
</gene>
<feature type="binding site" evidence="12">
    <location>
        <position position="408"/>
    </location>
    <ligand>
        <name>ATP</name>
        <dbReference type="ChEBI" id="CHEBI:30616"/>
    </ligand>
</feature>
<dbReference type="FunFam" id="1.10.510.10:FF:000590">
    <property type="entry name" value="PR5-like receptor kinase"/>
    <property type="match status" value="1"/>
</dbReference>
<dbReference type="Gramene" id="Zm00001eb334630_T013">
    <property type="protein sequence ID" value="Zm00001eb334630_P013"/>
    <property type="gene ID" value="Zm00001eb334630"/>
</dbReference>
<keyword evidence="5 13" id="KW-0732">Signal</keyword>
<dbReference type="EMBL" id="CM000784">
    <property type="protein sequence ID" value="AQK89962.1"/>
    <property type="molecule type" value="Genomic_DNA"/>
</dbReference>
<dbReference type="STRING" id="4577.K7UTK8"/>
<dbReference type="CDD" id="cd14066">
    <property type="entry name" value="STKc_IRAK"/>
    <property type="match status" value="1"/>
</dbReference>
<keyword evidence="10" id="KW-0472">Membrane</keyword>
<dbReference type="Proteomes" id="UP000007305">
    <property type="component" value="Chromosome 8"/>
</dbReference>
<dbReference type="InterPro" id="IPR000719">
    <property type="entry name" value="Prot_kinase_dom"/>
</dbReference>
<dbReference type="PROSITE" id="PS50011">
    <property type="entry name" value="PROTEIN_KINASE_DOM"/>
    <property type="match status" value="1"/>
</dbReference>
<evidence type="ECO:0000256" key="12">
    <source>
        <dbReference type="PROSITE-ProRule" id="PRU10141"/>
    </source>
</evidence>
<dbReference type="PROSITE" id="PS00107">
    <property type="entry name" value="PROTEIN_KINASE_ATP"/>
    <property type="match status" value="1"/>
</dbReference>
<dbReference type="Gene3D" id="1.10.510.10">
    <property type="entry name" value="Transferase(Phosphotransferase) domain 1"/>
    <property type="match status" value="1"/>
</dbReference>
<dbReference type="Gene3D" id="3.30.200.20">
    <property type="entry name" value="Phosphorylase Kinase, domain 1"/>
    <property type="match status" value="1"/>
</dbReference>
<evidence type="ECO:0000256" key="8">
    <source>
        <dbReference type="ARBA" id="ARBA00022840"/>
    </source>
</evidence>
<accession>K7UTK8</accession>
<keyword evidence="8 12" id="KW-0067">ATP-binding</keyword>
<dbReference type="PROSITE" id="PS00108">
    <property type="entry name" value="PROTEIN_KINASE_ST"/>
    <property type="match status" value="1"/>
</dbReference>
<feature type="chain" id="PRO_5010835824" evidence="13">
    <location>
        <begin position="35"/>
        <end position="682"/>
    </location>
</feature>
<evidence type="ECO:0000256" key="3">
    <source>
        <dbReference type="ARBA" id="ARBA00022679"/>
    </source>
</evidence>
<reference evidence="17" key="1">
    <citation type="journal article" date="2009" name="Science">
        <title>The B73 maize genome: complexity, diversity, and dynamics.</title>
        <authorList>
            <person name="Schnable P.S."/>
            <person name="Ware D."/>
            <person name="Fulton R.S."/>
            <person name="Stein J.C."/>
            <person name="Wei F."/>
            <person name="Pasternak S."/>
            <person name="Liang C."/>
            <person name="Zhang J."/>
            <person name="Fulton L."/>
            <person name="Graves T.A."/>
            <person name="Minx P."/>
            <person name="Reily A.D."/>
            <person name="Courtney L."/>
            <person name="Kruchowski S.S."/>
            <person name="Tomlinson C."/>
            <person name="Strong C."/>
            <person name="Delehaunty K."/>
            <person name="Fronick C."/>
            <person name="Courtney B."/>
            <person name="Rock S.M."/>
            <person name="Belter E."/>
            <person name="Du F."/>
            <person name="Kim K."/>
            <person name="Abbott R.M."/>
            <person name="Cotton M."/>
            <person name="Levy A."/>
            <person name="Marchetto P."/>
            <person name="Ochoa K."/>
            <person name="Jackson S.M."/>
            <person name="Gillam B."/>
            <person name="Chen W."/>
            <person name="Yan L."/>
            <person name="Higginbotham J."/>
            <person name="Cardenas M."/>
            <person name="Waligorski J."/>
            <person name="Applebaum E."/>
            <person name="Phelps L."/>
            <person name="Falcone J."/>
            <person name="Kanchi K."/>
            <person name="Thane T."/>
            <person name="Scimone A."/>
            <person name="Thane N."/>
            <person name="Henke J."/>
            <person name="Wang T."/>
            <person name="Ruppert J."/>
            <person name="Shah N."/>
            <person name="Rotter K."/>
            <person name="Hodges J."/>
            <person name="Ingenthron E."/>
            <person name="Cordes M."/>
            <person name="Kohlberg S."/>
            <person name="Sgro J."/>
            <person name="Delgado B."/>
            <person name="Mead K."/>
            <person name="Chinwalla A."/>
            <person name="Leonard S."/>
            <person name="Crouse K."/>
            <person name="Collura K."/>
            <person name="Kudrna D."/>
            <person name="Currie J."/>
            <person name="He R."/>
            <person name="Angelova A."/>
            <person name="Rajasekar S."/>
            <person name="Mueller T."/>
            <person name="Lomeli R."/>
            <person name="Scara G."/>
            <person name="Ko A."/>
            <person name="Delaney K."/>
            <person name="Wissotski M."/>
            <person name="Lopez G."/>
            <person name="Campos D."/>
            <person name="Braidotti M."/>
            <person name="Ashley E."/>
            <person name="Golser W."/>
            <person name="Kim H."/>
            <person name="Lee S."/>
            <person name="Lin J."/>
            <person name="Dujmic Z."/>
            <person name="Kim W."/>
            <person name="Talag J."/>
            <person name="Zuccolo A."/>
            <person name="Fan C."/>
            <person name="Sebastian A."/>
            <person name="Kramer M."/>
            <person name="Spiegel L."/>
            <person name="Nascimento L."/>
            <person name="Zutavern T."/>
            <person name="Miller B."/>
            <person name="Ambroise C."/>
            <person name="Muller S."/>
            <person name="Spooner W."/>
            <person name="Narechania A."/>
            <person name="Ren L."/>
            <person name="Wei S."/>
            <person name="Kumari S."/>
            <person name="Faga B."/>
            <person name="Levy M.J."/>
            <person name="McMahan L."/>
            <person name="Van Buren P."/>
            <person name="Vaughn M.W."/>
            <person name="Ying K."/>
            <person name="Yeh C.-T."/>
            <person name="Emrich S.J."/>
            <person name="Jia Y."/>
            <person name="Kalyanaraman A."/>
            <person name="Hsia A.-P."/>
            <person name="Barbazuk W.B."/>
            <person name="Baucom R.S."/>
            <person name="Brutnell T.P."/>
            <person name="Carpita N.C."/>
            <person name="Chaparro C."/>
            <person name="Chia J.-M."/>
            <person name="Deragon J.-M."/>
            <person name="Estill J.C."/>
            <person name="Fu Y."/>
            <person name="Jeddeloh J.A."/>
            <person name="Han Y."/>
            <person name="Lee H."/>
            <person name="Li P."/>
            <person name="Lisch D.R."/>
            <person name="Liu S."/>
            <person name="Liu Z."/>
            <person name="Nagel D.H."/>
            <person name="McCann M.C."/>
            <person name="SanMiguel P."/>
            <person name="Myers A.M."/>
            <person name="Nettleton D."/>
            <person name="Nguyen J."/>
            <person name="Penning B.W."/>
            <person name="Ponnala L."/>
            <person name="Schneider K.L."/>
            <person name="Schwartz D.C."/>
            <person name="Sharma A."/>
            <person name="Soderlund C."/>
            <person name="Springer N.M."/>
            <person name="Sun Q."/>
            <person name="Wang H."/>
            <person name="Waterman M."/>
            <person name="Westerman R."/>
            <person name="Wolfgruber T.K."/>
            <person name="Yang L."/>
            <person name="Yu Y."/>
            <person name="Zhang L."/>
            <person name="Zhou S."/>
            <person name="Zhu Q."/>
            <person name="Bennetzen J.L."/>
            <person name="Dawe R.K."/>
            <person name="Jiang J."/>
            <person name="Jiang N."/>
            <person name="Presting G.G."/>
            <person name="Wessler S.R."/>
            <person name="Aluru S."/>
            <person name="Martienssen R.A."/>
            <person name="Clifton S.W."/>
            <person name="McCombie W.R."/>
            <person name="Wing R.A."/>
            <person name="Wilson R.K."/>
        </authorList>
    </citation>
    <scope>NUCLEOTIDE SEQUENCE [LARGE SCALE GENOMIC DNA]</scope>
    <source>
        <strain evidence="17">cv. B73</strain>
    </source>
</reference>
<dbReference type="AlphaFoldDB" id="K7UTK8"/>
<dbReference type="Gramene" id="Zm00001eb334630_T012">
    <property type="protein sequence ID" value="Zm00001eb334630_P012"/>
    <property type="gene ID" value="Zm00001eb334630"/>
</dbReference>
<dbReference type="GO" id="GO:0004674">
    <property type="term" value="F:protein serine/threonine kinase activity"/>
    <property type="evidence" value="ECO:0007669"/>
    <property type="project" value="UniProtKB-KW"/>
</dbReference>
<feature type="domain" description="Protein kinase" evidence="14">
    <location>
        <begin position="379"/>
        <end position="662"/>
    </location>
</feature>
<dbReference type="InterPro" id="IPR045874">
    <property type="entry name" value="LRK10/LRL21-25-like"/>
</dbReference>
<keyword evidence="7 15" id="KW-0418">Kinase</keyword>
<evidence type="ECO:0000256" key="2">
    <source>
        <dbReference type="ARBA" id="ARBA00022527"/>
    </source>
</evidence>
<keyword evidence="15" id="KW-0675">Receptor</keyword>
<dbReference type="InterPro" id="IPR008271">
    <property type="entry name" value="Ser/Thr_kinase_AS"/>
</dbReference>
<dbReference type="Pfam" id="PF07714">
    <property type="entry name" value="PK_Tyr_Ser-Thr"/>
    <property type="match status" value="1"/>
</dbReference>
<keyword evidence="2" id="KW-0723">Serine/threonine-protein kinase</keyword>
<keyword evidence="9" id="KW-1133">Transmembrane helix</keyword>
<evidence type="ECO:0000256" key="10">
    <source>
        <dbReference type="ARBA" id="ARBA00023136"/>
    </source>
</evidence>
<dbReference type="InterPro" id="IPR001245">
    <property type="entry name" value="Ser-Thr/Tyr_kinase_cat_dom"/>
</dbReference>
<name>K7UTK8_MAIZE</name>
<sequence length="682" mass="76343">MATMSAASHRCCASSLRALTVLFVLAALVSDVGGRHHHHVCPHYFSCGGLSNISYPFRRQGDPSGCGVQSYELVCTDTDATIRIGSGTYKVLSINSTYSHFWVVDADLDIQSSCPLPRWDYHARWINLNLHRWWIVSSQYYFYSSSFYMDSWRWAIFVNCSQPIENNDTDKYHIYEPVSCLSNSSFIYLVPDYWYAGLVPAGSLEPSCGYLAMTPLGGPGMQVPSNTSYPDVVKFMRSGFALGFPSYGDNIRECLAKDMRTFHKEPRNSTGIRQQILDILTVVDIFWACVIYQLQSTNYNGVTTVVIGIIETIQYVSGVLDYTAGVCRFVLMPLAVFVFLVYKYWKTRITVDAVEKFLRTQQMLVPMRYAYTNIIAITGHFRDKLGQGGYGSVYKGVLQPGEVHVAIKMLGNSNCNGDEFISEVATIGKIHHVNIVRLIGFCSEENSRALIYEFMPHGSLDKYIFSSEKSFSWVKLNEIALGIASGLNYLHHGCDMQIVHFDIKPHNILLDSNFVPKVADFGLAKLFPRGDSFVPLSAMRGTIGYIAPEMVSRSFGVISSKSDVYSFGMLLLEMTGGRRNADPHAGSSSQAYYPSLVYNQLSQGDANGISEGVNMHDLEKKLCTIGLWCIQMKPQDRPTMSEVIEMLESGVDGMQMPPRPYFCDEEGDSSYSIISELDTIEE</sequence>
<protein>
    <submittedName>
        <fullName evidence="15">Cysteine-rich receptor-like protein kinase 37</fullName>
    </submittedName>
</protein>
<dbReference type="SMR" id="K7UTK8"/>
<dbReference type="InterPro" id="IPR011009">
    <property type="entry name" value="Kinase-like_dom_sf"/>
</dbReference>
<dbReference type="InterPro" id="IPR017441">
    <property type="entry name" value="Protein_kinase_ATP_BS"/>
</dbReference>
<dbReference type="InterPro" id="IPR025287">
    <property type="entry name" value="WAK_GUB"/>
</dbReference>
<evidence type="ECO:0000256" key="11">
    <source>
        <dbReference type="ARBA" id="ARBA00023180"/>
    </source>
</evidence>
<dbReference type="eggNOG" id="KOG1187">
    <property type="taxonomic scope" value="Eukaryota"/>
</dbReference>
<evidence type="ECO:0000313" key="17">
    <source>
        <dbReference type="Proteomes" id="UP000007305"/>
    </source>
</evidence>
<organism evidence="15">
    <name type="scientific">Zea mays</name>
    <name type="common">Maize</name>
    <dbReference type="NCBI Taxonomy" id="4577"/>
    <lineage>
        <taxon>Eukaryota</taxon>
        <taxon>Viridiplantae</taxon>
        <taxon>Streptophyta</taxon>
        <taxon>Embryophyta</taxon>
        <taxon>Tracheophyta</taxon>
        <taxon>Spermatophyta</taxon>
        <taxon>Magnoliopsida</taxon>
        <taxon>Liliopsida</taxon>
        <taxon>Poales</taxon>
        <taxon>Poaceae</taxon>
        <taxon>PACMAD clade</taxon>
        <taxon>Panicoideae</taxon>
        <taxon>Andropogonodae</taxon>
        <taxon>Andropogoneae</taxon>
        <taxon>Tripsacinae</taxon>
        <taxon>Zea</taxon>
    </lineage>
</organism>
<evidence type="ECO:0000256" key="1">
    <source>
        <dbReference type="ARBA" id="ARBA00004479"/>
    </source>
</evidence>
<dbReference type="SMART" id="SM00220">
    <property type="entry name" value="S_TKc"/>
    <property type="match status" value="1"/>
</dbReference>
<evidence type="ECO:0000313" key="15">
    <source>
        <dbReference type="EMBL" id="AQK89958.1"/>
    </source>
</evidence>
<keyword evidence="3" id="KW-0808">Transferase</keyword>
<dbReference type="Pfam" id="PF13947">
    <property type="entry name" value="GUB_WAK_bind"/>
    <property type="match status" value="1"/>
</dbReference>
<proteinExistence type="predicted"/>
<evidence type="ECO:0000256" key="7">
    <source>
        <dbReference type="ARBA" id="ARBA00022777"/>
    </source>
</evidence>
<dbReference type="GO" id="GO:0016020">
    <property type="term" value="C:membrane"/>
    <property type="evidence" value="ECO:0007669"/>
    <property type="project" value="UniProtKB-SubCell"/>
</dbReference>
<evidence type="ECO:0000256" key="6">
    <source>
        <dbReference type="ARBA" id="ARBA00022741"/>
    </source>
</evidence>
<dbReference type="GO" id="GO:0005524">
    <property type="term" value="F:ATP binding"/>
    <property type="evidence" value="ECO:0007669"/>
    <property type="project" value="UniProtKB-UniRule"/>
</dbReference>
<evidence type="ECO:0000256" key="13">
    <source>
        <dbReference type="SAM" id="SignalP"/>
    </source>
</evidence>
<dbReference type="SUPFAM" id="SSF56112">
    <property type="entry name" value="Protein kinase-like (PK-like)"/>
    <property type="match status" value="1"/>
</dbReference>
<dbReference type="OrthoDB" id="784097at2759"/>
<dbReference type="PaxDb" id="4577-GRMZM2G093072_P01"/>
<comment type="subcellular location">
    <subcellularLocation>
        <location evidence="1">Membrane</location>
        <topology evidence="1">Single-pass type I membrane protein</topology>
    </subcellularLocation>
</comment>
<dbReference type="PANTHER" id="PTHR27009">
    <property type="entry name" value="RUST RESISTANCE KINASE LR10-RELATED"/>
    <property type="match status" value="1"/>
</dbReference>
<dbReference type="ExpressionAtlas" id="K7UTK8">
    <property type="expression patterns" value="baseline and differential"/>
</dbReference>
<keyword evidence="11" id="KW-0325">Glycoprotein</keyword>
<evidence type="ECO:0000259" key="14">
    <source>
        <dbReference type="PROSITE" id="PS50011"/>
    </source>
</evidence>
<feature type="signal peptide" evidence="13">
    <location>
        <begin position="1"/>
        <end position="34"/>
    </location>
</feature>
<dbReference type="EnsemblPlants" id="Zm00001eb334630_T012">
    <property type="protein sequence ID" value="Zm00001eb334630_P012"/>
    <property type="gene ID" value="Zm00001eb334630"/>
</dbReference>
<dbReference type="KEGG" id="zma:103634767"/>
<evidence type="ECO:0000313" key="16">
    <source>
        <dbReference type="EnsemblPlants" id="Zm00001eb334630_P012"/>
    </source>
</evidence>
<dbReference type="FunFam" id="3.30.200.20:FF:000178">
    <property type="entry name" value="serine/threonine-protein kinase PBS1-like"/>
    <property type="match status" value="1"/>
</dbReference>
<keyword evidence="4" id="KW-0812">Transmembrane</keyword>
<reference evidence="16" key="3">
    <citation type="submission" date="2019-07" db="EMBL/GenBank/DDBJ databases">
        <authorList>
            <person name="Seetharam A."/>
            <person name="Woodhouse M."/>
            <person name="Cannon E."/>
        </authorList>
    </citation>
    <scope>NUCLEOTIDE SEQUENCE [LARGE SCALE GENOMIC DNA]</scope>
    <source>
        <strain evidence="16">cv. B73</strain>
    </source>
</reference>